<keyword evidence="1" id="KW-0880">Kelch repeat</keyword>
<protein>
    <submittedName>
        <fullName evidence="2">Uncharacterized protein</fullName>
    </submittedName>
</protein>
<dbReference type="InterPro" id="IPR015915">
    <property type="entry name" value="Kelch-typ_b-propeller"/>
</dbReference>
<sequence>MNNARSYHTASLLTNGKVLVTGGLGSGYLHTAELYDPSTGTWTNTGNMTGARYAHTASVLTNGKVLV</sequence>
<organism evidence="2 3">
    <name type="scientific">Didymodactylos carnosus</name>
    <dbReference type="NCBI Taxonomy" id="1234261"/>
    <lineage>
        <taxon>Eukaryota</taxon>
        <taxon>Metazoa</taxon>
        <taxon>Spiralia</taxon>
        <taxon>Gnathifera</taxon>
        <taxon>Rotifera</taxon>
        <taxon>Eurotatoria</taxon>
        <taxon>Bdelloidea</taxon>
        <taxon>Philodinida</taxon>
        <taxon>Philodinidae</taxon>
        <taxon>Didymodactylos</taxon>
    </lineage>
</organism>
<dbReference type="InterPro" id="IPR006652">
    <property type="entry name" value="Kelch_1"/>
</dbReference>
<dbReference type="AlphaFoldDB" id="A0A8S2Y1P7"/>
<gene>
    <name evidence="2" type="ORF">TMI583_LOCUS49221</name>
</gene>
<dbReference type="Pfam" id="PF01344">
    <property type="entry name" value="Kelch_1"/>
    <property type="match status" value="1"/>
</dbReference>
<dbReference type="SUPFAM" id="SSF117281">
    <property type="entry name" value="Kelch motif"/>
    <property type="match status" value="1"/>
</dbReference>
<reference evidence="2" key="1">
    <citation type="submission" date="2021-02" db="EMBL/GenBank/DDBJ databases">
        <authorList>
            <person name="Nowell W R."/>
        </authorList>
    </citation>
    <scope>NUCLEOTIDE SEQUENCE</scope>
</reference>
<accession>A0A8S2Y1P7</accession>
<name>A0A8S2Y1P7_9BILA</name>
<evidence type="ECO:0000256" key="1">
    <source>
        <dbReference type="ARBA" id="ARBA00022441"/>
    </source>
</evidence>
<dbReference type="EMBL" id="CAJOBA010105809">
    <property type="protein sequence ID" value="CAF4536720.1"/>
    <property type="molecule type" value="Genomic_DNA"/>
</dbReference>
<proteinExistence type="predicted"/>
<dbReference type="Gene3D" id="2.130.10.80">
    <property type="entry name" value="Galactose oxidase/kelch, beta-propeller"/>
    <property type="match status" value="1"/>
</dbReference>
<dbReference type="Proteomes" id="UP000682733">
    <property type="component" value="Unassembled WGS sequence"/>
</dbReference>
<dbReference type="InterPro" id="IPR037293">
    <property type="entry name" value="Gal_Oxidase_central_sf"/>
</dbReference>
<evidence type="ECO:0000313" key="3">
    <source>
        <dbReference type="Proteomes" id="UP000682733"/>
    </source>
</evidence>
<feature type="non-terminal residue" evidence="2">
    <location>
        <position position="67"/>
    </location>
</feature>
<comment type="caution">
    <text evidence="2">The sequence shown here is derived from an EMBL/GenBank/DDBJ whole genome shotgun (WGS) entry which is preliminary data.</text>
</comment>
<dbReference type="SMART" id="SM00612">
    <property type="entry name" value="Kelch"/>
    <property type="match status" value="1"/>
</dbReference>
<evidence type="ECO:0000313" key="2">
    <source>
        <dbReference type="EMBL" id="CAF4536720.1"/>
    </source>
</evidence>